<protein>
    <recommendedName>
        <fullName evidence="3">DUF885 domain-containing protein</fullName>
    </recommendedName>
</protein>
<organism evidence="1 2">
    <name type="scientific">Brevibacillus panacihumi</name>
    <dbReference type="NCBI Taxonomy" id="497735"/>
    <lineage>
        <taxon>Bacteria</taxon>
        <taxon>Bacillati</taxon>
        <taxon>Bacillota</taxon>
        <taxon>Bacilli</taxon>
        <taxon>Bacillales</taxon>
        <taxon>Paenibacillaceae</taxon>
        <taxon>Brevibacillus</taxon>
    </lineage>
</organism>
<dbReference type="EMBL" id="RHHT01000025">
    <property type="protein sequence ID" value="RNB78397.1"/>
    <property type="molecule type" value="Genomic_DNA"/>
</dbReference>
<comment type="caution">
    <text evidence="1">The sequence shown here is derived from an EMBL/GenBank/DDBJ whole genome shotgun (WGS) entry which is preliminary data.</text>
</comment>
<evidence type="ECO:0000313" key="1">
    <source>
        <dbReference type="EMBL" id="RNB78397.1"/>
    </source>
</evidence>
<dbReference type="AlphaFoldDB" id="A0A3M8CSY7"/>
<sequence>MITKWLRDYTMLALRIDKVIKTRTKDSLLDYYGPPEWAELVERETVQSGEQLINDAQHLMNSIDDQGFEPRRVTFLTKQLKALETVCRRLNDEFFTMSDEVSLLFDIDVNWLPETTFEQAYTMYDEALPGHGSVETRLKHWKEHYQLPTNKIGLLPELVQMAVMESRQRMRAYIDLPENEKIEVQTFTDQPFRALAHYQGNYHSRILINTSIPFNLADLLYVVCHEGYPGHLAEYVLKEEYLVKKKGYFEQNVSFLLSPSFVISEGLALLAHELVFPSDEAQNWLSEQIFPRVGIKPDTTNLLKVQRANDLLMGVRCNAAFMLREGKPEHEIISYLMKYALLDHQQALFQLQSLKRPFCEAYIFTYFYGRQLLQTLLSGPRKHAILGRLLTEQVTPSELLLIE</sequence>
<reference evidence="1 2" key="1">
    <citation type="submission" date="2018-10" db="EMBL/GenBank/DDBJ databases">
        <title>Phylogenomics of Brevibacillus.</title>
        <authorList>
            <person name="Dunlap C."/>
        </authorList>
    </citation>
    <scope>NUCLEOTIDE SEQUENCE [LARGE SCALE GENOMIC DNA]</scope>
    <source>
        <strain evidence="1 2">JCM 15085</strain>
    </source>
</reference>
<dbReference type="Proteomes" id="UP000281915">
    <property type="component" value="Unassembled WGS sequence"/>
</dbReference>
<accession>A0A3M8CSY7</accession>
<evidence type="ECO:0000313" key="2">
    <source>
        <dbReference type="Proteomes" id="UP000281915"/>
    </source>
</evidence>
<gene>
    <name evidence="1" type="ORF">EDM58_11375</name>
</gene>
<proteinExistence type="predicted"/>
<evidence type="ECO:0008006" key="3">
    <source>
        <dbReference type="Google" id="ProtNLM"/>
    </source>
</evidence>
<dbReference type="RefSeq" id="WP_122913449.1">
    <property type="nucleotide sequence ID" value="NZ_RHHT01000025.1"/>
</dbReference>
<name>A0A3M8CSY7_9BACL</name>